<gene>
    <name evidence="1" type="ORF">LZ495_20860</name>
</gene>
<dbReference type="InterPro" id="IPR027417">
    <property type="entry name" value="P-loop_NTPase"/>
</dbReference>
<dbReference type="PANTHER" id="PTHR36451">
    <property type="entry name" value="PAPS-DEPENDENT SULFOTRANSFERASE STF3"/>
    <property type="match status" value="1"/>
</dbReference>
<evidence type="ECO:0000313" key="2">
    <source>
        <dbReference type="Proteomes" id="UP001165378"/>
    </source>
</evidence>
<dbReference type="AlphaFoldDB" id="A0AA41Q195"/>
<dbReference type="Pfam" id="PF13469">
    <property type="entry name" value="Sulfotransfer_3"/>
    <property type="match status" value="1"/>
</dbReference>
<dbReference type="RefSeq" id="WP_235054041.1">
    <property type="nucleotide sequence ID" value="NZ_JAKFHA010000012.1"/>
</dbReference>
<dbReference type="Gene3D" id="3.40.50.300">
    <property type="entry name" value="P-loop containing nucleotide triphosphate hydrolases"/>
    <property type="match status" value="1"/>
</dbReference>
<evidence type="ECO:0000313" key="1">
    <source>
        <dbReference type="EMBL" id="MCF2529653.1"/>
    </source>
</evidence>
<keyword evidence="2" id="KW-1185">Reference proteome</keyword>
<name>A0AA41Q195_9ACTN</name>
<accession>A0AA41Q195</accession>
<organism evidence="1 2">
    <name type="scientific">Yinghuangia soli</name>
    <dbReference type="NCBI Taxonomy" id="2908204"/>
    <lineage>
        <taxon>Bacteria</taxon>
        <taxon>Bacillati</taxon>
        <taxon>Actinomycetota</taxon>
        <taxon>Actinomycetes</taxon>
        <taxon>Kitasatosporales</taxon>
        <taxon>Streptomycetaceae</taxon>
        <taxon>Yinghuangia</taxon>
    </lineage>
</organism>
<protein>
    <submittedName>
        <fullName evidence="1">Sulfotransferase</fullName>
    </submittedName>
</protein>
<sequence length="404" mass="45390">MNDGQVGPLLAESAEPFTRAALTGRARALTGLSDFGADDFHEPLDLLLRDLEEHARLTPLGRWQTYRYLLRLLRVRLQIQDLASRDPGVLRERIEAPLFVVGAPRTGTSILHALLAQDPAHRVPEGWELLLPVPPPPADPEAFAADPRILAADHELRFFDQVTGTLDAIHVYGARLPKECLSAHSFAFRSQEFPARYHLPNYTAWLLDCDMAPAYEYHRRVLGILQRGFPPGRRWVLKSPAHLHSLPELLRTYPDARIAVTHRDPITVLGSVTSLIATIRSVHSDAVDYPAIGRYHADLYARDLGDLVDHDATGLLARDRVHHSQYADFITAPLETVRALYDALGLDLTPEAESRMRTYLDGRPKDKHGVHHYSFDDLGLDRAHENARFGRYRTHFSVPAGRNG</sequence>
<dbReference type="Proteomes" id="UP001165378">
    <property type="component" value="Unassembled WGS sequence"/>
</dbReference>
<dbReference type="InterPro" id="IPR052736">
    <property type="entry name" value="Stf3_sulfotransferase"/>
</dbReference>
<dbReference type="SUPFAM" id="SSF52540">
    <property type="entry name" value="P-loop containing nucleoside triphosphate hydrolases"/>
    <property type="match status" value="1"/>
</dbReference>
<dbReference type="EMBL" id="JAKFHA010000012">
    <property type="protein sequence ID" value="MCF2529653.1"/>
    <property type="molecule type" value="Genomic_DNA"/>
</dbReference>
<dbReference type="PANTHER" id="PTHR36451:SF1">
    <property type="entry name" value="OMEGA-HYDROXY-BETA-DIHYDROMENAQUINONE-9 SULFOTRANSFERASE STF3"/>
    <property type="match status" value="1"/>
</dbReference>
<reference evidence="1" key="1">
    <citation type="submission" date="2022-01" db="EMBL/GenBank/DDBJ databases">
        <title>Genome-Based Taxonomic Classification of the Phylum Actinobacteria.</title>
        <authorList>
            <person name="Gao Y."/>
        </authorList>
    </citation>
    <scope>NUCLEOTIDE SEQUENCE</scope>
    <source>
        <strain evidence="1">KLBMP 8922</strain>
    </source>
</reference>
<proteinExistence type="predicted"/>
<comment type="caution">
    <text evidence="1">The sequence shown here is derived from an EMBL/GenBank/DDBJ whole genome shotgun (WGS) entry which is preliminary data.</text>
</comment>